<dbReference type="GO" id="GO:0097367">
    <property type="term" value="F:carbohydrate derivative binding"/>
    <property type="evidence" value="ECO:0007669"/>
    <property type="project" value="InterPro"/>
</dbReference>
<evidence type="ECO:0000256" key="1">
    <source>
        <dbReference type="ARBA" id="ARBA00009235"/>
    </source>
</evidence>
<dbReference type="Pfam" id="PF01380">
    <property type="entry name" value="SIS"/>
    <property type="match status" value="1"/>
</dbReference>
<evidence type="ECO:0000259" key="2">
    <source>
        <dbReference type="PROSITE" id="PS51464"/>
    </source>
</evidence>
<dbReference type="InterPro" id="IPR001347">
    <property type="entry name" value="SIS_dom"/>
</dbReference>
<dbReference type="AlphaFoldDB" id="A0A2H0WAB2"/>
<sequence length="174" mass="19399">MIFTSILREINQVTKKIDEKEIRNFIKEIKKAKRIFVVGVGRSGLMVKNLALRLVRLKKKTFVIGETINPEVKKNDLLIAVSGSGETEAVLSAVKICRVKGARILGVLADKNSPLAKLSHCFVLVPAKIPKRLGNQYQLRELIGVPERSPTKSLFEVCSLIFFETAVDKLNGKE</sequence>
<proteinExistence type="inferred from homology"/>
<protein>
    <submittedName>
        <fullName evidence="3">6-phospho-3-hexuloisomerase</fullName>
    </submittedName>
</protein>
<evidence type="ECO:0000313" key="4">
    <source>
        <dbReference type="Proteomes" id="UP000230093"/>
    </source>
</evidence>
<organism evidence="3 4">
    <name type="scientific">Candidatus Beckwithbacteria bacterium CG10_big_fil_rev_8_21_14_0_10_34_10</name>
    <dbReference type="NCBI Taxonomy" id="1974495"/>
    <lineage>
        <taxon>Bacteria</taxon>
        <taxon>Candidatus Beckwithiibacteriota</taxon>
    </lineage>
</organism>
<dbReference type="Gene3D" id="3.40.50.10490">
    <property type="entry name" value="Glucose-6-phosphate isomerase like protein, domain 1"/>
    <property type="match status" value="1"/>
</dbReference>
<dbReference type="Proteomes" id="UP000230093">
    <property type="component" value="Unassembled WGS sequence"/>
</dbReference>
<keyword evidence="3" id="KW-0413">Isomerase</keyword>
<feature type="domain" description="SIS" evidence="2">
    <location>
        <begin position="25"/>
        <end position="174"/>
    </location>
</feature>
<dbReference type="PROSITE" id="PS51464">
    <property type="entry name" value="SIS"/>
    <property type="match status" value="1"/>
</dbReference>
<name>A0A2H0WAB2_9BACT</name>
<gene>
    <name evidence="3" type="ORF">COT75_00170</name>
</gene>
<dbReference type="PANTHER" id="PTHR43443:SF1">
    <property type="entry name" value="3-HEXULOSE-6-PHOSPHATE ISOMERASE"/>
    <property type="match status" value="1"/>
</dbReference>
<dbReference type="SUPFAM" id="SSF53697">
    <property type="entry name" value="SIS domain"/>
    <property type="match status" value="1"/>
</dbReference>
<comment type="caution">
    <text evidence="3">The sequence shown here is derived from an EMBL/GenBank/DDBJ whole genome shotgun (WGS) entry which is preliminary data.</text>
</comment>
<reference evidence="4" key="1">
    <citation type="submission" date="2017-09" db="EMBL/GenBank/DDBJ databases">
        <title>Depth-based differentiation of microbial function through sediment-hosted aquifers and enrichment of novel symbionts in the deep terrestrial subsurface.</title>
        <authorList>
            <person name="Probst A.J."/>
            <person name="Ladd B."/>
            <person name="Jarett J.K."/>
            <person name="Geller-Mcgrath D.E."/>
            <person name="Sieber C.M.K."/>
            <person name="Emerson J.B."/>
            <person name="Anantharaman K."/>
            <person name="Thomas B.C."/>
            <person name="Malmstrom R."/>
            <person name="Stieglmeier M."/>
            <person name="Klingl A."/>
            <person name="Woyke T."/>
            <person name="Ryan C.M."/>
            <person name="Banfield J.F."/>
        </authorList>
    </citation>
    <scope>NUCLEOTIDE SEQUENCE [LARGE SCALE GENOMIC DNA]</scope>
</reference>
<comment type="similarity">
    <text evidence="1">Belongs to the SIS family. PHI subfamily.</text>
</comment>
<dbReference type="GO" id="GO:1901135">
    <property type="term" value="P:carbohydrate derivative metabolic process"/>
    <property type="evidence" value="ECO:0007669"/>
    <property type="project" value="InterPro"/>
</dbReference>
<evidence type="ECO:0000313" key="3">
    <source>
        <dbReference type="EMBL" id="PIS09606.1"/>
    </source>
</evidence>
<accession>A0A2H0WAB2</accession>
<dbReference type="GO" id="GO:0016853">
    <property type="term" value="F:isomerase activity"/>
    <property type="evidence" value="ECO:0007669"/>
    <property type="project" value="UniProtKB-KW"/>
</dbReference>
<dbReference type="InterPro" id="IPR017552">
    <property type="entry name" value="PHI/rmpB"/>
</dbReference>
<dbReference type="InterPro" id="IPR046348">
    <property type="entry name" value="SIS_dom_sf"/>
</dbReference>
<dbReference type="PANTHER" id="PTHR43443">
    <property type="entry name" value="3-HEXULOSE-6-PHOSPHATE ISOMERASE"/>
    <property type="match status" value="1"/>
</dbReference>
<dbReference type="EMBL" id="PEZT01000001">
    <property type="protein sequence ID" value="PIS09606.1"/>
    <property type="molecule type" value="Genomic_DNA"/>
</dbReference>